<reference evidence="3 4" key="1">
    <citation type="submission" date="2017-07" db="EMBL/GenBank/DDBJ databases">
        <title>Genome Sequence of Arenibacter algicola Strain SMS7 Isolated from a culture of the Diatom Skeletonema marinoi.</title>
        <authorList>
            <person name="Topel M."/>
            <person name="Pinder M.I.M."/>
            <person name="Johansson O.N."/>
            <person name="Kourtchenko O."/>
            <person name="Godhe A."/>
            <person name="Clarke A.K."/>
        </authorList>
    </citation>
    <scope>NUCLEOTIDE SEQUENCE [LARGE SCALE GENOMIC DNA]</scope>
    <source>
        <strain evidence="3 4">SMS7</strain>
    </source>
</reference>
<accession>A0A221V216</accession>
<evidence type="ECO:0000259" key="2">
    <source>
        <dbReference type="PROSITE" id="PS50110"/>
    </source>
</evidence>
<dbReference type="InterPro" id="IPR011006">
    <property type="entry name" value="CheY-like_superfamily"/>
</dbReference>
<dbReference type="PROSITE" id="PS50110">
    <property type="entry name" value="RESPONSE_REGULATORY"/>
    <property type="match status" value="1"/>
</dbReference>
<evidence type="ECO:0000313" key="3">
    <source>
        <dbReference type="EMBL" id="ASO07426.1"/>
    </source>
</evidence>
<dbReference type="SUPFAM" id="SSF52172">
    <property type="entry name" value="CheY-like"/>
    <property type="match status" value="1"/>
</dbReference>
<dbReference type="AlphaFoldDB" id="A0A221V216"/>
<dbReference type="KEGG" id="aalg:AREALGSMS7_04020"/>
<evidence type="ECO:0000256" key="1">
    <source>
        <dbReference type="PROSITE-ProRule" id="PRU00169"/>
    </source>
</evidence>
<feature type="domain" description="Response regulatory" evidence="2">
    <location>
        <begin position="5"/>
        <end position="127"/>
    </location>
</feature>
<name>A0A221V216_9FLAO</name>
<dbReference type="RefSeq" id="WP_093979694.1">
    <property type="nucleotide sequence ID" value="NZ_CP022515.1"/>
</dbReference>
<dbReference type="Proteomes" id="UP000204551">
    <property type="component" value="Chromosome"/>
</dbReference>
<dbReference type="InterPro" id="IPR001789">
    <property type="entry name" value="Sig_transdc_resp-reg_receiver"/>
</dbReference>
<protein>
    <submittedName>
        <fullName evidence="3">Response regulator rcp1</fullName>
    </submittedName>
</protein>
<comment type="caution">
    <text evidence="1">Lacks conserved residue(s) required for the propagation of feature annotation.</text>
</comment>
<sequence>MKTNNVLIIENCLLDAIMIKESLQQDNQYCNIHLMEDGFEAVVHFENINLDTNQDIPDLIIANEELIVINGVNILSKIKNLNNFFIPVIILSATGSNEQPHFHKDTCCFIHKPLEVREFLKIFQDIKHCWLNTMN</sequence>
<gene>
    <name evidence="3" type="ORF">AREALGSMS7_04020</name>
</gene>
<organism evidence="3 4">
    <name type="scientific">Arenibacter algicola</name>
    <dbReference type="NCBI Taxonomy" id="616991"/>
    <lineage>
        <taxon>Bacteria</taxon>
        <taxon>Pseudomonadati</taxon>
        <taxon>Bacteroidota</taxon>
        <taxon>Flavobacteriia</taxon>
        <taxon>Flavobacteriales</taxon>
        <taxon>Flavobacteriaceae</taxon>
        <taxon>Arenibacter</taxon>
    </lineage>
</organism>
<dbReference type="GO" id="GO:0000160">
    <property type="term" value="P:phosphorelay signal transduction system"/>
    <property type="evidence" value="ECO:0007669"/>
    <property type="project" value="InterPro"/>
</dbReference>
<evidence type="ECO:0000313" key="4">
    <source>
        <dbReference type="Proteomes" id="UP000204551"/>
    </source>
</evidence>
<dbReference type="EMBL" id="CP022515">
    <property type="protein sequence ID" value="ASO07426.1"/>
    <property type="molecule type" value="Genomic_DNA"/>
</dbReference>
<dbReference type="Pfam" id="PF00072">
    <property type="entry name" value="Response_reg"/>
    <property type="match status" value="1"/>
</dbReference>
<proteinExistence type="predicted"/>
<dbReference type="Gene3D" id="3.40.50.2300">
    <property type="match status" value="1"/>
</dbReference>